<dbReference type="Proteomes" id="UP000184267">
    <property type="component" value="Unassembled WGS sequence"/>
</dbReference>
<name>A0A1M2W7W7_TRAPU</name>
<evidence type="ECO:0000313" key="2">
    <source>
        <dbReference type="Proteomes" id="UP000184267"/>
    </source>
</evidence>
<feature type="non-terminal residue" evidence="1">
    <location>
        <position position="90"/>
    </location>
</feature>
<keyword evidence="2" id="KW-1185">Reference proteome</keyword>
<organism evidence="1 2">
    <name type="scientific">Trametes pubescens</name>
    <name type="common">White-rot fungus</name>
    <dbReference type="NCBI Taxonomy" id="154538"/>
    <lineage>
        <taxon>Eukaryota</taxon>
        <taxon>Fungi</taxon>
        <taxon>Dikarya</taxon>
        <taxon>Basidiomycota</taxon>
        <taxon>Agaricomycotina</taxon>
        <taxon>Agaricomycetes</taxon>
        <taxon>Polyporales</taxon>
        <taxon>Polyporaceae</taxon>
        <taxon>Trametes</taxon>
    </lineage>
</organism>
<dbReference type="AlphaFoldDB" id="A0A1M2W7W7"/>
<dbReference type="EMBL" id="MNAD01000075">
    <property type="protein sequence ID" value="OJT15926.1"/>
    <property type="molecule type" value="Genomic_DNA"/>
</dbReference>
<gene>
    <name evidence="1" type="ORF">TRAPUB_13533</name>
</gene>
<protein>
    <submittedName>
        <fullName evidence="1">Uncharacterized protein</fullName>
    </submittedName>
</protein>
<reference evidence="1 2" key="1">
    <citation type="submission" date="2016-10" db="EMBL/GenBank/DDBJ databases">
        <title>Genome sequence of the basidiomycete white-rot fungus Trametes pubescens.</title>
        <authorList>
            <person name="Makela M.R."/>
            <person name="Granchi Z."/>
            <person name="Peng M."/>
            <person name="De Vries R.P."/>
            <person name="Grigoriev I."/>
            <person name="Riley R."/>
            <person name="Hilden K."/>
        </authorList>
    </citation>
    <scope>NUCLEOTIDE SEQUENCE [LARGE SCALE GENOMIC DNA]</scope>
    <source>
        <strain evidence="1 2">FBCC735</strain>
    </source>
</reference>
<comment type="caution">
    <text evidence="1">The sequence shown here is derived from an EMBL/GenBank/DDBJ whole genome shotgun (WGS) entry which is preliminary data.</text>
</comment>
<proteinExistence type="predicted"/>
<sequence length="90" mass="9856">MSSLFERAVGYLKINYTTQFKMSQFKIQLPTALLCCCTLDVAYIYGFAREDGTPEQLALDNIGLCSVAKGQLISSSVRIAPAVFQPLSAK</sequence>
<accession>A0A1M2W7W7</accession>
<evidence type="ECO:0000313" key="1">
    <source>
        <dbReference type="EMBL" id="OJT15926.1"/>
    </source>
</evidence>
<dbReference type="OrthoDB" id="3036049at2759"/>